<dbReference type="STRING" id="445960.SAMN05421542_1578"/>
<evidence type="ECO:0000313" key="2">
    <source>
        <dbReference type="EMBL" id="SQB47309.1"/>
    </source>
</evidence>
<dbReference type="AlphaFoldDB" id="A0A2X2ZCA6"/>
<organism evidence="2 4">
    <name type="scientific">Chryseobacterium jejuense</name>
    <dbReference type="NCBI Taxonomy" id="445960"/>
    <lineage>
        <taxon>Bacteria</taxon>
        <taxon>Pseudomonadati</taxon>
        <taxon>Bacteroidota</taxon>
        <taxon>Flavobacteriia</taxon>
        <taxon>Flavobacteriales</taxon>
        <taxon>Weeksellaceae</taxon>
        <taxon>Chryseobacterium group</taxon>
        <taxon>Chryseobacterium</taxon>
    </lineage>
</organism>
<reference evidence="1 3" key="1">
    <citation type="submission" date="2016-10" db="EMBL/GenBank/DDBJ databases">
        <authorList>
            <person name="Varghese N."/>
            <person name="Submissions S."/>
        </authorList>
    </citation>
    <scope>NUCLEOTIDE SEQUENCE [LARGE SCALE GENOMIC DNA]</scope>
    <source>
        <strain evidence="1 3">DSM 19299</strain>
    </source>
</reference>
<protein>
    <submittedName>
        <fullName evidence="2">Uncharacterized protein</fullName>
    </submittedName>
</protein>
<dbReference type="EMBL" id="FNEG01000002">
    <property type="protein sequence ID" value="SDI64155.1"/>
    <property type="molecule type" value="Genomic_DNA"/>
</dbReference>
<keyword evidence="3" id="KW-1185">Reference proteome</keyword>
<evidence type="ECO:0000313" key="3">
    <source>
        <dbReference type="Proteomes" id="UP000199426"/>
    </source>
</evidence>
<sequence>MKNKVTALRLPKNTSGDNNMKVKALRLHKTAVPSAAELAEIRKKYEAFLFYETDGHYSTVYLVCLMLGMDKKLAKTLATATEAPDTTIHDETRFELNDTWGHLFGPQQDIHSLTGGFHGIEEFFTAVKFLYTPNEDIKELGKLLHRFGDTYAHTKINNLKPDDIKIDIDLKDADDATIKKYIEAWKVGSEENLKSKVEPWVKFFTYYMDKYGVEFLENESKQKQIFKGETLKEVLKALYLPGGTSDFIMYGEDGFTVEHADSDGSYPDQIYLRPQWYFIYVQNLAWIIATKYGLNYNGLDLSIFNKMLNFLKKNEHEKPSMKGIIDYEIAKFLGKKEIYIPVFYAEIVRPLAAGDGVFKTDYLQVAKDVRDLTVKYIKEQGFSDSHIKIEEITNWMNPKISRFGFFITEAYKITIQK</sequence>
<dbReference type="EMBL" id="UAWB01000014">
    <property type="protein sequence ID" value="SQB47309.1"/>
    <property type="molecule type" value="Genomic_DNA"/>
</dbReference>
<dbReference type="RefSeq" id="WP_089735208.1">
    <property type="nucleotide sequence ID" value="NZ_FNEG01000002.1"/>
</dbReference>
<gene>
    <name evidence="2" type="ORF">NCTC13492_04388</name>
    <name evidence="1" type="ORF">SAMN05421542_1578</name>
</gene>
<reference evidence="2 4" key="2">
    <citation type="submission" date="2018-06" db="EMBL/GenBank/DDBJ databases">
        <authorList>
            <consortium name="Pathogen Informatics"/>
            <person name="Doyle S."/>
        </authorList>
    </citation>
    <scope>NUCLEOTIDE SEQUENCE [LARGE SCALE GENOMIC DNA]</scope>
    <source>
        <strain evidence="2 4">NCTC13492</strain>
    </source>
</reference>
<evidence type="ECO:0000313" key="1">
    <source>
        <dbReference type="EMBL" id="SDI64155.1"/>
    </source>
</evidence>
<proteinExistence type="predicted"/>
<evidence type="ECO:0000313" key="4">
    <source>
        <dbReference type="Proteomes" id="UP000251670"/>
    </source>
</evidence>
<dbReference type="Proteomes" id="UP000251670">
    <property type="component" value="Unassembled WGS sequence"/>
</dbReference>
<dbReference type="Proteomes" id="UP000199426">
    <property type="component" value="Unassembled WGS sequence"/>
</dbReference>
<accession>A0A2X2ZCA6</accession>
<dbReference type="OrthoDB" id="1324140at2"/>
<name>A0A2X2ZCA6_CHRJE</name>